<feature type="domain" description="Major facilitator superfamily (MFS) profile" evidence="7">
    <location>
        <begin position="27"/>
        <end position="504"/>
    </location>
</feature>
<dbReference type="InterPro" id="IPR020846">
    <property type="entry name" value="MFS_dom"/>
</dbReference>
<evidence type="ECO:0000256" key="3">
    <source>
        <dbReference type="ARBA" id="ARBA00022989"/>
    </source>
</evidence>
<dbReference type="SUPFAM" id="SSF103473">
    <property type="entry name" value="MFS general substrate transporter"/>
    <property type="match status" value="1"/>
</dbReference>
<evidence type="ECO:0000256" key="5">
    <source>
        <dbReference type="SAM" id="MobiDB-lite"/>
    </source>
</evidence>
<feature type="transmembrane region" description="Helical" evidence="6">
    <location>
        <begin position="280"/>
        <end position="301"/>
    </location>
</feature>
<comment type="subcellular location">
    <subcellularLocation>
        <location evidence="1">Membrane</location>
        <topology evidence="1">Multi-pass membrane protein</topology>
    </subcellularLocation>
</comment>
<evidence type="ECO:0000256" key="4">
    <source>
        <dbReference type="ARBA" id="ARBA00023136"/>
    </source>
</evidence>
<evidence type="ECO:0000256" key="2">
    <source>
        <dbReference type="ARBA" id="ARBA00022692"/>
    </source>
</evidence>
<sequence>MTTNMSRRAVEIEDQTNLLPTKKLVVVITVLSTSLLICYVDQNSIAVALPTIANELDCADSVQWAGTSALIANTVFQILYGRLSDILGRNTILFVSLAFLALGDLLCGLARSGPQLYAFRALAGIGNGGINALAMIITTDVVTLERRGKYQGIIGACVGIGNTIGPFLAAVFVEKASWRYLFFMLCGLSATSGLLSFFVLPSTKLQDDTLTRLKKIDYWGTLFSSAAVVFLLIPISDGGVGFPWDSPTVVSLLVVGSVCTVLFLLVEWKFAMLPMMPPHLFKNLALNVVMVQNFLFGIVYYSSLYYLPTYYQNARRWNPSVSAALTIPIVVAQSVSSVLSGQYISCRKRYLEVLWTGYVLWTIGAGLRCLFGKTTAPVAIVFVLLLEGLGAGLTFQPTLIAAHAHSDNADRAIIVGIRNFVRCLGGACGLAISAAIYSNVYRRHAPAAAPSSIYAQPDLSSLPGPQQIQIQVAYLAASRAVFIFWAPVIGLCLLSMVFIKDQGLSRPEKDDGDVETEGSDDSEGVIMQPLQSSAGKSQKGGLLL</sequence>
<feature type="transmembrane region" description="Helical" evidence="6">
    <location>
        <begin position="178"/>
        <end position="200"/>
    </location>
</feature>
<feature type="transmembrane region" description="Helical" evidence="6">
    <location>
        <begin position="480"/>
        <end position="499"/>
    </location>
</feature>
<keyword evidence="2 6" id="KW-0812">Transmembrane</keyword>
<feature type="compositionally biased region" description="Acidic residues" evidence="5">
    <location>
        <begin position="510"/>
        <end position="523"/>
    </location>
</feature>
<evidence type="ECO:0000313" key="9">
    <source>
        <dbReference type="Proteomes" id="UP001586593"/>
    </source>
</evidence>
<name>A0ABR3W0J4_9PEZI</name>
<feature type="transmembrane region" description="Helical" evidence="6">
    <location>
        <begin position="24"/>
        <end position="42"/>
    </location>
</feature>
<evidence type="ECO:0000256" key="1">
    <source>
        <dbReference type="ARBA" id="ARBA00004141"/>
    </source>
</evidence>
<dbReference type="EMBL" id="JAZHXJ010000843">
    <property type="protein sequence ID" value="KAL1850146.1"/>
    <property type="molecule type" value="Genomic_DNA"/>
</dbReference>
<dbReference type="PANTHER" id="PTHR23501:SF78">
    <property type="entry name" value="MAJOR FACILITATOR SUPERFAMILY (MFS) PROFILE DOMAIN-CONTAINING PROTEIN-RELATED"/>
    <property type="match status" value="1"/>
</dbReference>
<dbReference type="PRINTS" id="PR01036">
    <property type="entry name" value="TCRTETB"/>
</dbReference>
<feature type="transmembrane region" description="Helical" evidence="6">
    <location>
        <begin position="117"/>
        <end position="138"/>
    </location>
</feature>
<keyword evidence="4 6" id="KW-0472">Membrane</keyword>
<dbReference type="Proteomes" id="UP001586593">
    <property type="component" value="Unassembled WGS sequence"/>
</dbReference>
<reference evidence="8 9" key="1">
    <citation type="journal article" date="2024" name="Commun. Biol.">
        <title>Comparative genomic analysis of thermophilic fungi reveals convergent evolutionary adaptations and gene losses.</title>
        <authorList>
            <person name="Steindorff A.S."/>
            <person name="Aguilar-Pontes M.V."/>
            <person name="Robinson A.J."/>
            <person name="Andreopoulos B."/>
            <person name="LaButti K."/>
            <person name="Kuo A."/>
            <person name="Mondo S."/>
            <person name="Riley R."/>
            <person name="Otillar R."/>
            <person name="Haridas S."/>
            <person name="Lipzen A."/>
            <person name="Grimwood J."/>
            <person name="Schmutz J."/>
            <person name="Clum A."/>
            <person name="Reid I.D."/>
            <person name="Moisan M.C."/>
            <person name="Butler G."/>
            <person name="Nguyen T.T.M."/>
            <person name="Dewar K."/>
            <person name="Conant G."/>
            <person name="Drula E."/>
            <person name="Henrissat B."/>
            <person name="Hansel C."/>
            <person name="Singer S."/>
            <person name="Hutchinson M.I."/>
            <person name="de Vries R.P."/>
            <person name="Natvig D.O."/>
            <person name="Powell A.J."/>
            <person name="Tsang A."/>
            <person name="Grigoriev I.V."/>
        </authorList>
    </citation>
    <scope>NUCLEOTIDE SEQUENCE [LARGE SCALE GENOMIC DNA]</scope>
    <source>
        <strain evidence="8 9">ATCC 24622</strain>
    </source>
</reference>
<dbReference type="PROSITE" id="PS50850">
    <property type="entry name" value="MFS"/>
    <property type="match status" value="1"/>
</dbReference>
<feature type="transmembrane region" description="Helical" evidence="6">
    <location>
        <begin position="353"/>
        <end position="371"/>
    </location>
</feature>
<evidence type="ECO:0000259" key="7">
    <source>
        <dbReference type="PROSITE" id="PS50850"/>
    </source>
</evidence>
<keyword evidence="3 6" id="KW-1133">Transmembrane helix</keyword>
<dbReference type="InterPro" id="IPR036259">
    <property type="entry name" value="MFS_trans_sf"/>
</dbReference>
<feature type="transmembrane region" description="Helical" evidence="6">
    <location>
        <begin position="92"/>
        <end position="111"/>
    </location>
</feature>
<feature type="transmembrane region" description="Helical" evidence="6">
    <location>
        <begin position="377"/>
        <end position="399"/>
    </location>
</feature>
<feature type="region of interest" description="Disordered" evidence="5">
    <location>
        <begin position="505"/>
        <end position="544"/>
    </location>
</feature>
<feature type="transmembrane region" description="Helical" evidence="6">
    <location>
        <begin position="216"/>
        <end position="236"/>
    </location>
</feature>
<dbReference type="Pfam" id="PF07690">
    <property type="entry name" value="MFS_1"/>
    <property type="match status" value="1"/>
</dbReference>
<protein>
    <recommendedName>
        <fullName evidence="7">Major facilitator superfamily (MFS) profile domain-containing protein</fullName>
    </recommendedName>
</protein>
<feature type="transmembrane region" description="Helical" evidence="6">
    <location>
        <begin position="150"/>
        <end position="172"/>
    </location>
</feature>
<dbReference type="Gene3D" id="1.20.1720.10">
    <property type="entry name" value="Multidrug resistance protein D"/>
    <property type="match status" value="1"/>
</dbReference>
<dbReference type="Gene3D" id="1.20.1250.20">
    <property type="entry name" value="MFS general substrate transporter like domains"/>
    <property type="match status" value="1"/>
</dbReference>
<feature type="transmembrane region" description="Helical" evidence="6">
    <location>
        <begin position="420"/>
        <end position="440"/>
    </location>
</feature>
<feature type="transmembrane region" description="Helical" evidence="6">
    <location>
        <begin position="321"/>
        <end position="341"/>
    </location>
</feature>
<accession>A0ABR3W0J4</accession>
<evidence type="ECO:0000313" key="8">
    <source>
        <dbReference type="EMBL" id="KAL1850146.1"/>
    </source>
</evidence>
<gene>
    <name evidence="8" type="ORF">VTK73DRAFT_9744</name>
</gene>
<dbReference type="PANTHER" id="PTHR23501">
    <property type="entry name" value="MAJOR FACILITATOR SUPERFAMILY"/>
    <property type="match status" value="1"/>
</dbReference>
<proteinExistence type="predicted"/>
<comment type="caution">
    <text evidence="8">The sequence shown here is derived from an EMBL/GenBank/DDBJ whole genome shotgun (WGS) entry which is preliminary data.</text>
</comment>
<feature type="transmembrane region" description="Helical" evidence="6">
    <location>
        <begin position="248"/>
        <end position="268"/>
    </location>
</feature>
<evidence type="ECO:0000256" key="6">
    <source>
        <dbReference type="SAM" id="Phobius"/>
    </source>
</evidence>
<keyword evidence="9" id="KW-1185">Reference proteome</keyword>
<dbReference type="InterPro" id="IPR011701">
    <property type="entry name" value="MFS"/>
</dbReference>
<organism evidence="8 9">
    <name type="scientific">Phialemonium thermophilum</name>
    <dbReference type="NCBI Taxonomy" id="223376"/>
    <lineage>
        <taxon>Eukaryota</taxon>
        <taxon>Fungi</taxon>
        <taxon>Dikarya</taxon>
        <taxon>Ascomycota</taxon>
        <taxon>Pezizomycotina</taxon>
        <taxon>Sordariomycetes</taxon>
        <taxon>Sordariomycetidae</taxon>
        <taxon>Cephalothecales</taxon>
        <taxon>Cephalothecaceae</taxon>
        <taxon>Phialemonium</taxon>
    </lineage>
</organism>